<dbReference type="Pfam" id="PF18962">
    <property type="entry name" value="Por_Secre_tail"/>
    <property type="match status" value="1"/>
</dbReference>
<sequence>MLRKTTFYPAALRRTLLGLAALGLSAAAAQAQTVYGLVSTAGAVSSLATFQATAPGTFTATVPITGLATGQTLVGLDTRPNTGQLFALGYTATGTQAQLYTLNPTTGALTTVGGAITLNLGTVLNRIGFDFNPTVDRIRVTGSNNSNFRLNPNNGAVAATDTNLAYATTDANAAQTPGVGAVAYGNSFIGATTTVLYDIDEANSRYTTQDPPNNGTLNSRTALTVNTATALATDLDIYFDPTARTNGAYLTIATGTTAAPTTQLYTLDFITGANMTAVGTVGPAGTLVTDIAFAISRPATLPAITGQLAYALAGTNLLTFDTGQVGLIRTSVGITGVDAAQTLVGLDIRPATNTLYALGYNATAQTYTLYSLNNLTGVATAVNATPIALALGTGKVGFDFNPTVDRIRVTSGNRANFRLNPVDGTVAATDTQLAYATTDANAAATPNIGASAYTNSVAGTTAATTTLYNYDLGLNILATQSAPNTGVLATVGATGIVANTTTPSLDLDIYSSAAGTNTAYLVANPGTATSTNLYTVNLTTGATTLVGAIGNGLAARDIAVAGSGGVATAVRERADLATGFGLYPNPTTRQTNVVFALAQAGRVQLDVYDAMGRRVATTVAGQLAAGPNTLRWEADALRTGLYTMRLSVNGQATASRQLMLE</sequence>
<accession>A0A9X2AJP6</accession>
<feature type="chain" id="PRO_5040866364" evidence="1">
    <location>
        <begin position="32"/>
        <end position="661"/>
    </location>
</feature>
<dbReference type="Pfam" id="PF14339">
    <property type="entry name" value="DUF4394"/>
    <property type="match status" value="2"/>
</dbReference>
<evidence type="ECO:0000259" key="3">
    <source>
        <dbReference type="Pfam" id="PF18962"/>
    </source>
</evidence>
<feature type="domain" description="DUF4394" evidence="2">
    <location>
        <begin position="47"/>
        <end position="292"/>
    </location>
</feature>
<dbReference type="Gene3D" id="2.60.40.4070">
    <property type="match status" value="1"/>
</dbReference>
<name>A0A9X2AJP6_9BACT</name>
<comment type="caution">
    <text evidence="4">The sequence shown here is derived from an EMBL/GenBank/DDBJ whole genome shotgun (WGS) entry which is preliminary data.</text>
</comment>
<evidence type="ECO:0000313" key="5">
    <source>
        <dbReference type="Proteomes" id="UP001139193"/>
    </source>
</evidence>
<keyword evidence="5" id="KW-1185">Reference proteome</keyword>
<dbReference type="AlphaFoldDB" id="A0A9X2AJP6"/>
<evidence type="ECO:0000259" key="2">
    <source>
        <dbReference type="Pfam" id="PF14339"/>
    </source>
</evidence>
<dbReference type="InterPro" id="IPR025507">
    <property type="entry name" value="DUF4394"/>
</dbReference>
<feature type="signal peptide" evidence="1">
    <location>
        <begin position="1"/>
        <end position="31"/>
    </location>
</feature>
<feature type="domain" description="Secretion system C-terminal sorting" evidence="3">
    <location>
        <begin position="582"/>
        <end position="655"/>
    </location>
</feature>
<proteinExistence type="predicted"/>
<feature type="domain" description="DUF4394" evidence="2">
    <location>
        <begin position="316"/>
        <end position="559"/>
    </location>
</feature>
<reference evidence="4" key="1">
    <citation type="submission" date="2022-03" db="EMBL/GenBank/DDBJ databases">
        <title>Bacterial whole genome sequence for Hymenobacter sp. DH14.</title>
        <authorList>
            <person name="Le V."/>
        </authorList>
    </citation>
    <scope>NUCLEOTIDE SEQUENCE</scope>
    <source>
        <strain evidence="4">DH14</strain>
    </source>
</reference>
<dbReference type="RefSeq" id="WP_241937291.1">
    <property type="nucleotide sequence ID" value="NZ_JALBGC010000004.1"/>
</dbReference>
<dbReference type="EMBL" id="JALBGC010000004">
    <property type="protein sequence ID" value="MCI1189069.1"/>
    <property type="molecule type" value="Genomic_DNA"/>
</dbReference>
<gene>
    <name evidence="4" type="ORF">MON38_16720</name>
</gene>
<evidence type="ECO:0000313" key="4">
    <source>
        <dbReference type="EMBL" id="MCI1189069.1"/>
    </source>
</evidence>
<dbReference type="NCBIfam" id="TIGR04183">
    <property type="entry name" value="Por_Secre_tail"/>
    <property type="match status" value="1"/>
</dbReference>
<dbReference type="Proteomes" id="UP001139193">
    <property type="component" value="Unassembled WGS sequence"/>
</dbReference>
<dbReference type="InterPro" id="IPR026444">
    <property type="entry name" value="Secre_tail"/>
</dbReference>
<protein>
    <submittedName>
        <fullName evidence="4">DUF4394 domain-containing protein</fullName>
    </submittedName>
</protein>
<keyword evidence="1" id="KW-0732">Signal</keyword>
<organism evidence="4 5">
    <name type="scientific">Hymenobacter cyanobacteriorum</name>
    <dbReference type="NCBI Taxonomy" id="2926463"/>
    <lineage>
        <taxon>Bacteria</taxon>
        <taxon>Pseudomonadati</taxon>
        <taxon>Bacteroidota</taxon>
        <taxon>Cytophagia</taxon>
        <taxon>Cytophagales</taxon>
        <taxon>Hymenobacteraceae</taxon>
        <taxon>Hymenobacter</taxon>
    </lineage>
</organism>
<evidence type="ECO:0000256" key="1">
    <source>
        <dbReference type="SAM" id="SignalP"/>
    </source>
</evidence>